<dbReference type="InterPro" id="IPR025101">
    <property type="entry name" value="DUF4012"/>
</dbReference>
<keyword evidence="3" id="KW-1185">Reference proteome</keyword>
<comment type="caution">
    <text evidence="2">The sequence shown here is derived from an EMBL/GenBank/DDBJ whole genome shotgun (WGS) entry which is preliminary data.</text>
</comment>
<evidence type="ECO:0000313" key="2">
    <source>
        <dbReference type="EMBL" id="KIU16697.1"/>
    </source>
</evidence>
<dbReference type="Pfam" id="PF13196">
    <property type="entry name" value="DUF4012"/>
    <property type="match status" value="1"/>
</dbReference>
<protein>
    <submittedName>
        <fullName evidence="2">Membrane protein</fullName>
    </submittedName>
</protein>
<evidence type="ECO:0000313" key="3">
    <source>
        <dbReference type="Proteomes" id="UP000032221"/>
    </source>
</evidence>
<dbReference type="EMBL" id="JXST01000015">
    <property type="protein sequence ID" value="KIU16697.1"/>
    <property type="molecule type" value="Genomic_DNA"/>
</dbReference>
<accession>A0A0D1LE53</accession>
<feature type="region of interest" description="Disordered" evidence="1">
    <location>
        <begin position="547"/>
        <end position="567"/>
    </location>
</feature>
<dbReference type="STRING" id="280871.TL10_12580"/>
<reference evidence="2 3" key="1">
    <citation type="submission" date="2015-01" db="EMBL/GenBank/DDBJ databases">
        <title>Genome sequence of Mycobacterium llatzerense and Mycobacterium immunogenum recovered from brain abscess.</title>
        <authorList>
            <person name="Greninger A.L."/>
            <person name="Langelier C."/>
            <person name="Cunningham G."/>
            <person name="Chiu C.Y."/>
            <person name="Miller S."/>
        </authorList>
    </citation>
    <scope>NUCLEOTIDE SEQUENCE [LARGE SCALE GENOMIC DNA]</scope>
    <source>
        <strain evidence="2 3">CLUC14</strain>
    </source>
</reference>
<organism evidence="2 3">
    <name type="scientific">Mycolicibacterium llatzerense</name>
    <dbReference type="NCBI Taxonomy" id="280871"/>
    <lineage>
        <taxon>Bacteria</taxon>
        <taxon>Bacillati</taxon>
        <taxon>Actinomycetota</taxon>
        <taxon>Actinomycetes</taxon>
        <taxon>Mycobacteriales</taxon>
        <taxon>Mycobacteriaceae</taxon>
        <taxon>Mycolicibacterium</taxon>
    </lineage>
</organism>
<dbReference type="AlphaFoldDB" id="A0A0D1LE53"/>
<gene>
    <name evidence="2" type="ORF">TL10_12580</name>
</gene>
<sequence>MGLAVLLAAIGFLCWLGFEGSAAKSSLAQARANAQHAKEALSAGDLDAAVRFASATEVDAKQASSATRSLPWNVASHVPWLGSPFKTAQQISQVVLELASDVMKPASELGTALSPTHLIRGSHVDVQTLRDKEPAIAKVAADARRLEADAAAISEPAYLSTLQNARQELQAQTTKITSLLDKAALTAKLAPALMGIDGPRTYFMGFQTNAEARGTGGILGGFGILRYDDGVPTVNALGPNTELTGPFKPLDLGPQFSEEYGFTNPSTDYRNSNLSSHFPYAAQIWRSMWAQQTGTDVDGVIALDPVALSYVLGATGPLALPDGEVITTENVVELTESTAYQRFPTDQSARKRFLQDIATAVVKKMTGAIESPRRLLDALGKAVSERRIAMWSAAPTEEKLLEQTPLAHAIPDDTSPYAAVVTNNLAGNKLDYYLRQDVTYDAEGCGGDTRTSTVTVKLRSVVPDKPLPEYVAGSLGVNRNVPLSIPSGTMLTSVRLVATKGAKLVAAFSNGQQIPVFTGSDRGHPTFEIQVAIPPRQSGVLTFRLSEPTAPGPAEAPQQPLIDQSAPVVKVPECAEK</sequence>
<dbReference type="Proteomes" id="UP000032221">
    <property type="component" value="Unassembled WGS sequence"/>
</dbReference>
<evidence type="ECO:0000256" key="1">
    <source>
        <dbReference type="SAM" id="MobiDB-lite"/>
    </source>
</evidence>
<dbReference type="PATRIC" id="fig|280871.6.peg.2610"/>
<name>A0A0D1LE53_9MYCO</name>
<proteinExistence type="predicted"/>